<feature type="domain" description="Aldehyde dehydrogenase" evidence="3">
    <location>
        <begin position="1"/>
        <end position="130"/>
    </location>
</feature>
<dbReference type="PANTHER" id="PTHR43720:SF2">
    <property type="entry name" value="2-AMINOMUCONIC SEMIALDEHYDE DEHYDROGENASE"/>
    <property type="match status" value="1"/>
</dbReference>
<dbReference type="Pfam" id="PF00171">
    <property type="entry name" value="Aldedh"/>
    <property type="match status" value="1"/>
</dbReference>
<name>A0A382WD41_9ZZZZ</name>
<reference evidence="4" key="1">
    <citation type="submission" date="2018-05" db="EMBL/GenBank/DDBJ databases">
        <authorList>
            <person name="Lanie J.A."/>
            <person name="Ng W.-L."/>
            <person name="Kazmierczak K.M."/>
            <person name="Andrzejewski T.M."/>
            <person name="Davidsen T.M."/>
            <person name="Wayne K.J."/>
            <person name="Tettelin H."/>
            <person name="Glass J.I."/>
            <person name="Rusch D."/>
            <person name="Podicherti R."/>
            <person name="Tsui H.-C.T."/>
            <person name="Winkler M.E."/>
        </authorList>
    </citation>
    <scope>NUCLEOTIDE SEQUENCE</scope>
</reference>
<dbReference type="InterPro" id="IPR016163">
    <property type="entry name" value="Ald_DH_C"/>
</dbReference>
<evidence type="ECO:0000259" key="3">
    <source>
        <dbReference type="Pfam" id="PF00171"/>
    </source>
</evidence>
<keyword evidence="2" id="KW-0520">NAD</keyword>
<comment type="similarity">
    <text evidence="1">Belongs to the aldehyde dehydrogenase family.</text>
</comment>
<sequence>GATIAVGGKARDDLGPGNYVCPTLFTDADNSMRVAREEIFGPVLTAMSFEKEEDAIEMANDTPYGLAGYVWTRDVGRSMRLAKSLDAGMLWFNSENNRNLPSPFGGMKASGFGRDGGDYSFDFYMETKNVCIAHDLHSVPVLGR</sequence>
<dbReference type="InterPro" id="IPR015590">
    <property type="entry name" value="Aldehyde_DH_dom"/>
</dbReference>
<protein>
    <recommendedName>
        <fullName evidence="3">Aldehyde dehydrogenase domain-containing protein</fullName>
    </recommendedName>
</protein>
<accession>A0A382WD41</accession>
<organism evidence="4">
    <name type="scientific">marine metagenome</name>
    <dbReference type="NCBI Taxonomy" id="408172"/>
    <lineage>
        <taxon>unclassified sequences</taxon>
        <taxon>metagenomes</taxon>
        <taxon>ecological metagenomes</taxon>
    </lineage>
</organism>
<gene>
    <name evidence="4" type="ORF">METZ01_LOCUS409557</name>
</gene>
<dbReference type="InterPro" id="IPR016161">
    <property type="entry name" value="Ald_DH/histidinol_DH"/>
</dbReference>
<dbReference type="AlphaFoldDB" id="A0A382WD41"/>
<dbReference type="SUPFAM" id="SSF53720">
    <property type="entry name" value="ALDH-like"/>
    <property type="match status" value="1"/>
</dbReference>
<evidence type="ECO:0000256" key="1">
    <source>
        <dbReference type="ARBA" id="ARBA00009986"/>
    </source>
</evidence>
<dbReference type="InterPro" id="IPR016162">
    <property type="entry name" value="Ald_DH_N"/>
</dbReference>
<dbReference type="EMBL" id="UINC01158906">
    <property type="protein sequence ID" value="SVD56703.1"/>
    <property type="molecule type" value="Genomic_DNA"/>
</dbReference>
<evidence type="ECO:0000256" key="2">
    <source>
        <dbReference type="ARBA" id="ARBA00023027"/>
    </source>
</evidence>
<evidence type="ECO:0000313" key="4">
    <source>
        <dbReference type="EMBL" id="SVD56703.1"/>
    </source>
</evidence>
<dbReference type="GO" id="GO:0016620">
    <property type="term" value="F:oxidoreductase activity, acting on the aldehyde or oxo group of donors, NAD or NADP as acceptor"/>
    <property type="evidence" value="ECO:0007669"/>
    <property type="project" value="InterPro"/>
</dbReference>
<proteinExistence type="inferred from homology"/>
<dbReference type="Gene3D" id="3.40.605.10">
    <property type="entry name" value="Aldehyde Dehydrogenase, Chain A, domain 1"/>
    <property type="match status" value="1"/>
</dbReference>
<feature type="non-terminal residue" evidence="4">
    <location>
        <position position="1"/>
    </location>
</feature>
<dbReference type="Gene3D" id="3.40.309.10">
    <property type="entry name" value="Aldehyde Dehydrogenase, Chain A, domain 2"/>
    <property type="match status" value="1"/>
</dbReference>
<dbReference type="PANTHER" id="PTHR43720">
    <property type="entry name" value="2-AMINOMUCONIC SEMIALDEHYDE DEHYDROGENASE"/>
    <property type="match status" value="1"/>
</dbReference>